<dbReference type="SMART" id="SM00862">
    <property type="entry name" value="Trans_reg_C"/>
    <property type="match status" value="1"/>
</dbReference>
<accession>A0A2N1J1G4</accession>
<evidence type="ECO:0000313" key="11">
    <source>
        <dbReference type="Proteomes" id="UP000233248"/>
    </source>
</evidence>
<dbReference type="Pfam" id="PF00486">
    <property type="entry name" value="Trans_reg_C"/>
    <property type="match status" value="1"/>
</dbReference>
<sequence length="229" mass="26828">MLSLKILKKLSNIKVLIVEDDKHALDELYTSFSYFCKNVEVANNGLEGFDKFEKNKPDIIITDISMPKLTGFELIKLVKIHAPHIPIIIITAHDTDENLLNSLDKQIYFFVRKPINLKELQTAVLMATKDLIHNRVVFKNGYNYNKETKSLYKENKIIKFTKTEKKLFDFFISNQNRILSYETIENFVWEEKSMSIEALRMCIKKIRTKSYKDIIQTCSGQGYIMKIEE</sequence>
<dbReference type="InterPro" id="IPR001867">
    <property type="entry name" value="OmpR/PhoB-type_DNA-bd"/>
</dbReference>
<dbReference type="PANTHER" id="PTHR48111">
    <property type="entry name" value="REGULATOR OF RPOS"/>
    <property type="match status" value="1"/>
</dbReference>
<dbReference type="GO" id="GO:0000976">
    <property type="term" value="F:transcription cis-regulatory region binding"/>
    <property type="evidence" value="ECO:0007669"/>
    <property type="project" value="TreeGrafter"/>
</dbReference>
<dbReference type="InterPro" id="IPR001789">
    <property type="entry name" value="Sig_transdc_resp-reg_receiver"/>
</dbReference>
<protein>
    <submittedName>
        <fullName evidence="10">Two-component system response regulator</fullName>
    </submittedName>
</protein>
<dbReference type="Proteomes" id="UP000233248">
    <property type="component" value="Unassembled WGS sequence"/>
</dbReference>
<evidence type="ECO:0000259" key="9">
    <source>
        <dbReference type="PROSITE" id="PS51755"/>
    </source>
</evidence>
<dbReference type="InterPro" id="IPR036388">
    <property type="entry name" value="WH-like_DNA-bd_sf"/>
</dbReference>
<dbReference type="GO" id="GO:0000156">
    <property type="term" value="F:phosphorelay response regulator activity"/>
    <property type="evidence" value="ECO:0007669"/>
    <property type="project" value="TreeGrafter"/>
</dbReference>
<feature type="domain" description="Response regulatory" evidence="8">
    <location>
        <begin position="14"/>
        <end position="128"/>
    </location>
</feature>
<dbReference type="InterPro" id="IPR016032">
    <property type="entry name" value="Sig_transdc_resp-reg_C-effctor"/>
</dbReference>
<evidence type="ECO:0000256" key="5">
    <source>
        <dbReference type="ARBA" id="ARBA00023163"/>
    </source>
</evidence>
<keyword evidence="4 7" id="KW-0238">DNA-binding</keyword>
<dbReference type="RefSeq" id="WP_101185228.1">
    <property type="nucleotide sequence ID" value="NZ_CP031218.1"/>
</dbReference>
<evidence type="ECO:0000259" key="8">
    <source>
        <dbReference type="PROSITE" id="PS50110"/>
    </source>
</evidence>
<dbReference type="InterPro" id="IPR039420">
    <property type="entry name" value="WalR-like"/>
</dbReference>
<dbReference type="SUPFAM" id="SSF46894">
    <property type="entry name" value="C-terminal effector domain of the bipartite response regulators"/>
    <property type="match status" value="1"/>
</dbReference>
<dbReference type="KEGG" id="ahs:AHALO_0488"/>
<dbReference type="Gene3D" id="3.40.50.2300">
    <property type="match status" value="1"/>
</dbReference>
<dbReference type="InterPro" id="IPR011006">
    <property type="entry name" value="CheY-like_superfamily"/>
</dbReference>
<name>A0A2N1J1G4_9BACT</name>
<evidence type="ECO:0000256" key="6">
    <source>
        <dbReference type="PROSITE-ProRule" id="PRU00169"/>
    </source>
</evidence>
<dbReference type="GO" id="GO:0032993">
    <property type="term" value="C:protein-DNA complex"/>
    <property type="evidence" value="ECO:0007669"/>
    <property type="project" value="TreeGrafter"/>
</dbReference>
<dbReference type="PROSITE" id="PS51755">
    <property type="entry name" value="OMPR_PHOB"/>
    <property type="match status" value="1"/>
</dbReference>
<keyword evidence="5" id="KW-0804">Transcription</keyword>
<evidence type="ECO:0000256" key="2">
    <source>
        <dbReference type="ARBA" id="ARBA00023012"/>
    </source>
</evidence>
<dbReference type="GO" id="GO:0005829">
    <property type="term" value="C:cytosol"/>
    <property type="evidence" value="ECO:0007669"/>
    <property type="project" value="TreeGrafter"/>
</dbReference>
<keyword evidence="11" id="KW-1185">Reference proteome</keyword>
<proteinExistence type="predicted"/>
<evidence type="ECO:0000256" key="4">
    <source>
        <dbReference type="ARBA" id="ARBA00023125"/>
    </source>
</evidence>
<dbReference type="OrthoDB" id="9122097at2"/>
<comment type="caution">
    <text evidence="10">The sequence shown here is derived from an EMBL/GenBank/DDBJ whole genome shotgun (WGS) entry which is preliminary data.</text>
</comment>
<evidence type="ECO:0000256" key="7">
    <source>
        <dbReference type="PROSITE-ProRule" id="PRU01091"/>
    </source>
</evidence>
<dbReference type="Pfam" id="PF00072">
    <property type="entry name" value="Response_reg"/>
    <property type="match status" value="1"/>
</dbReference>
<feature type="domain" description="OmpR/PhoB-type" evidence="9">
    <location>
        <begin position="133"/>
        <end position="227"/>
    </location>
</feature>
<dbReference type="PROSITE" id="PS50110">
    <property type="entry name" value="RESPONSE_REGULATORY"/>
    <property type="match status" value="1"/>
</dbReference>
<reference evidence="10 11" key="1">
    <citation type="submission" date="2017-09" db="EMBL/GenBank/DDBJ databases">
        <title>Genomics of the genus Arcobacter.</title>
        <authorList>
            <person name="Perez-Cataluna A."/>
            <person name="Figueras M.J."/>
            <person name="Salas-Masso N."/>
        </authorList>
    </citation>
    <scope>NUCLEOTIDE SEQUENCE [LARGE SCALE GENOMIC DNA]</scope>
    <source>
        <strain evidence="10 11">DSM 18005</strain>
    </source>
</reference>
<gene>
    <name evidence="10" type="ORF">CP960_09785</name>
</gene>
<organism evidence="10 11">
    <name type="scientific">Malaciobacter halophilus</name>
    <dbReference type="NCBI Taxonomy" id="197482"/>
    <lineage>
        <taxon>Bacteria</taxon>
        <taxon>Pseudomonadati</taxon>
        <taxon>Campylobacterota</taxon>
        <taxon>Epsilonproteobacteria</taxon>
        <taxon>Campylobacterales</taxon>
        <taxon>Arcobacteraceae</taxon>
        <taxon>Malaciobacter</taxon>
    </lineage>
</organism>
<evidence type="ECO:0000313" key="10">
    <source>
        <dbReference type="EMBL" id="PKI80344.1"/>
    </source>
</evidence>
<dbReference type="EMBL" id="NXIF01000037">
    <property type="protein sequence ID" value="PKI80344.1"/>
    <property type="molecule type" value="Genomic_DNA"/>
</dbReference>
<feature type="modified residue" description="4-aspartylphosphate" evidence="6">
    <location>
        <position position="63"/>
    </location>
</feature>
<keyword evidence="2" id="KW-0902">Two-component regulatory system</keyword>
<dbReference type="PANTHER" id="PTHR48111:SF1">
    <property type="entry name" value="TWO-COMPONENT RESPONSE REGULATOR ORR33"/>
    <property type="match status" value="1"/>
</dbReference>
<dbReference type="SUPFAM" id="SSF52172">
    <property type="entry name" value="CheY-like"/>
    <property type="match status" value="1"/>
</dbReference>
<keyword evidence="3" id="KW-0805">Transcription regulation</keyword>
<evidence type="ECO:0000256" key="1">
    <source>
        <dbReference type="ARBA" id="ARBA00022553"/>
    </source>
</evidence>
<dbReference type="Gene3D" id="1.10.10.10">
    <property type="entry name" value="Winged helix-like DNA-binding domain superfamily/Winged helix DNA-binding domain"/>
    <property type="match status" value="1"/>
</dbReference>
<dbReference type="AlphaFoldDB" id="A0A2N1J1G4"/>
<dbReference type="SMART" id="SM00448">
    <property type="entry name" value="REC"/>
    <property type="match status" value="1"/>
</dbReference>
<feature type="DNA-binding region" description="OmpR/PhoB-type" evidence="7">
    <location>
        <begin position="133"/>
        <end position="227"/>
    </location>
</feature>
<keyword evidence="1 6" id="KW-0597">Phosphoprotein</keyword>
<dbReference type="GO" id="GO:0006355">
    <property type="term" value="P:regulation of DNA-templated transcription"/>
    <property type="evidence" value="ECO:0007669"/>
    <property type="project" value="InterPro"/>
</dbReference>
<evidence type="ECO:0000256" key="3">
    <source>
        <dbReference type="ARBA" id="ARBA00023015"/>
    </source>
</evidence>